<comment type="caution">
    <text evidence="2">The sequence shown here is derived from an EMBL/GenBank/DDBJ whole genome shotgun (WGS) entry which is preliminary data.</text>
</comment>
<reference evidence="2" key="1">
    <citation type="submission" date="2023-10" db="EMBL/GenBank/DDBJ databases">
        <authorList>
            <person name="Chen Y."/>
            <person name="Shah S."/>
            <person name="Dougan E. K."/>
            <person name="Thang M."/>
            <person name="Chan C."/>
        </authorList>
    </citation>
    <scope>NUCLEOTIDE SEQUENCE [LARGE SCALE GENOMIC DNA]</scope>
</reference>
<feature type="compositionally biased region" description="Low complexity" evidence="1">
    <location>
        <begin position="338"/>
        <end position="354"/>
    </location>
</feature>
<dbReference type="Gene3D" id="3.80.10.10">
    <property type="entry name" value="Ribonuclease Inhibitor"/>
    <property type="match status" value="1"/>
</dbReference>
<protein>
    <submittedName>
        <fullName evidence="2">Uncharacterized protein</fullName>
    </submittedName>
</protein>
<feature type="compositionally biased region" description="Basic residues" evidence="1">
    <location>
        <begin position="328"/>
        <end position="337"/>
    </location>
</feature>
<proteinExistence type="predicted"/>
<organism evidence="2 3">
    <name type="scientific">Prorocentrum cordatum</name>
    <dbReference type="NCBI Taxonomy" id="2364126"/>
    <lineage>
        <taxon>Eukaryota</taxon>
        <taxon>Sar</taxon>
        <taxon>Alveolata</taxon>
        <taxon>Dinophyceae</taxon>
        <taxon>Prorocentrales</taxon>
        <taxon>Prorocentraceae</taxon>
        <taxon>Prorocentrum</taxon>
    </lineage>
</organism>
<accession>A0ABN9S0R1</accession>
<dbReference type="SUPFAM" id="SSF52047">
    <property type="entry name" value="RNI-like"/>
    <property type="match status" value="1"/>
</dbReference>
<evidence type="ECO:0000313" key="3">
    <source>
        <dbReference type="Proteomes" id="UP001189429"/>
    </source>
</evidence>
<feature type="compositionally biased region" description="Basic and acidic residues" evidence="1">
    <location>
        <begin position="310"/>
        <end position="322"/>
    </location>
</feature>
<keyword evidence="3" id="KW-1185">Reference proteome</keyword>
<dbReference type="Proteomes" id="UP001189429">
    <property type="component" value="Unassembled WGS sequence"/>
</dbReference>
<feature type="compositionally biased region" description="Basic residues" evidence="1">
    <location>
        <begin position="374"/>
        <end position="384"/>
    </location>
</feature>
<evidence type="ECO:0000313" key="2">
    <source>
        <dbReference type="EMBL" id="CAK0825299.1"/>
    </source>
</evidence>
<sequence length="457" mass="48542">MRQLQDRAALMQFADAEIGWLPDMFTDMLASNRVRKTCAGYDGSGRSKLQNNYNFEPDGVVGHPTYTLDSGDPVVPTRRPPRIASLLQCTGKPSGKRLFDQVAARRKVDEEGGPELLLESLAAALAEPGAALADLDLAQNGSLAPEHFETLFDTIVTTDVPVAKLRLFGCPRFNDEAAAHLAQLLALATPETAPAELHLSDCAITTAGFLALMRAVEEGDVYPLVRGPTETQPLFLRCERNFIDEAVIEEKIGAGVIRATSGTQSRRESDPAVRVHLFTVGGKSAQLAGEPADLAAQAAAAAAARQGRKRGSDAMGAERGEDAAPTSKRSKKRRGRKAQPQAAPSQAARTAAPQMLPPPRMEQPASAGGARPRGGIRRPSRGGPRRPSATLARLPFGGLRRPPATLGSHRAAAFEGTRRPSLGGPRRSQPVFHGVLRCGSADGRVQGPPDGHMPSAR</sequence>
<dbReference type="EMBL" id="CAUYUJ010008891">
    <property type="protein sequence ID" value="CAK0825299.1"/>
    <property type="molecule type" value="Genomic_DNA"/>
</dbReference>
<gene>
    <name evidence="2" type="ORF">PCOR1329_LOCUS25462</name>
</gene>
<name>A0ABN9S0R1_9DINO</name>
<dbReference type="InterPro" id="IPR032675">
    <property type="entry name" value="LRR_dom_sf"/>
</dbReference>
<feature type="region of interest" description="Disordered" evidence="1">
    <location>
        <begin position="305"/>
        <end position="457"/>
    </location>
</feature>
<evidence type="ECO:0000256" key="1">
    <source>
        <dbReference type="SAM" id="MobiDB-lite"/>
    </source>
</evidence>